<keyword evidence="11" id="KW-0614">Plasmid</keyword>
<feature type="transmembrane region" description="Helical" evidence="9">
    <location>
        <begin position="37"/>
        <end position="64"/>
    </location>
</feature>
<dbReference type="GO" id="GO:0022857">
    <property type="term" value="F:transmembrane transporter activity"/>
    <property type="evidence" value="ECO:0007669"/>
    <property type="project" value="InterPro"/>
</dbReference>
<keyword evidence="4" id="KW-1003">Cell membrane</keyword>
<keyword evidence="7 9" id="KW-1133">Transmembrane helix</keyword>
<dbReference type="EMBL" id="CP000638">
    <property type="protein sequence ID" value="ACM39929.1"/>
    <property type="molecule type" value="Genomic_DNA"/>
</dbReference>
<evidence type="ECO:0000256" key="8">
    <source>
        <dbReference type="ARBA" id="ARBA00023136"/>
    </source>
</evidence>
<evidence type="ECO:0000256" key="6">
    <source>
        <dbReference type="ARBA" id="ARBA00022692"/>
    </source>
</evidence>
<feature type="domain" description="ABC transmembrane type-1" evidence="10">
    <location>
        <begin position="38"/>
        <end position="242"/>
    </location>
</feature>
<dbReference type="NCBIfam" id="TIGR01726">
    <property type="entry name" value="HEQRo_perm_3TM"/>
    <property type="match status" value="1"/>
</dbReference>
<dbReference type="CDD" id="cd06261">
    <property type="entry name" value="TM_PBP2"/>
    <property type="match status" value="1"/>
</dbReference>
<dbReference type="AlphaFoldDB" id="B9K4Y1"/>
<dbReference type="eggNOG" id="COG4215">
    <property type="taxonomic scope" value="Bacteria"/>
</dbReference>
<dbReference type="InterPro" id="IPR051613">
    <property type="entry name" value="ABC_transp_permease_HisMQ"/>
</dbReference>
<organism evidence="11 12">
    <name type="scientific">Allorhizobium ampelinum (strain ATCC BAA-846 / DSM 112012 / S4)</name>
    <name type="common">Agrobacterium vitis (strain S4)</name>
    <dbReference type="NCBI Taxonomy" id="311402"/>
    <lineage>
        <taxon>Bacteria</taxon>
        <taxon>Pseudomonadati</taxon>
        <taxon>Pseudomonadota</taxon>
        <taxon>Alphaproteobacteria</taxon>
        <taxon>Hyphomicrobiales</taxon>
        <taxon>Rhizobiaceae</taxon>
        <taxon>Rhizobium/Agrobacterium group</taxon>
        <taxon>Allorhizobium</taxon>
        <taxon>Allorhizobium ampelinum</taxon>
    </lineage>
</organism>
<feature type="transmembrane region" description="Helical" evidence="9">
    <location>
        <begin position="221"/>
        <end position="242"/>
    </location>
</feature>
<dbReference type="PROSITE" id="PS50928">
    <property type="entry name" value="ABC_TM1"/>
    <property type="match status" value="1"/>
</dbReference>
<comment type="subcellular location">
    <subcellularLocation>
        <location evidence="1">Cell inner membrane</location>
        <topology evidence="1">Multi-pass membrane protein</topology>
    </subcellularLocation>
    <subcellularLocation>
        <location evidence="9">Cell membrane</location>
        <topology evidence="9">Multi-pass membrane protein</topology>
    </subcellularLocation>
</comment>
<keyword evidence="6 9" id="KW-0812">Transmembrane</keyword>
<evidence type="ECO:0000256" key="4">
    <source>
        <dbReference type="ARBA" id="ARBA00022475"/>
    </source>
</evidence>
<dbReference type="Proteomes" id="UP000001596">
    <property type="component" value="Plasmid pAtS4e"/>
</dbReference>
<dbReference type="Pfam" id="PF00528">
    <property type="entry name" value="BPD_transp_1"/>
    <property type="match status" value="1"/>
</dbReference>
<reference evidence="11 12" key="1">
    <citation type="journal article" date="2009" name="J. Bacteriol.">
        <title>Genome sequences of three Agrobacterium biovars help elucidate the evolution of multichromosome genomes in bacteria.</title>
        <authorList>
            <person name="Slater S.C."/>
            <person name="Goldman B.S."/>
            <person name="Goodner B."/>
            <person name="Setubal J.C."/>
            <person name="Farrand S.K."/>
            <person name="Nester E.W."/>
            <person name="Burr T.J."/>
            <person name="Banta L."/>
            <person name="Dickerman A.W."/>
            <person name="Paulsen I."/>
            <person name="Otten L."/>
            <person name="Suen G."/>
            <person name="Welch R."/>
            <person name="Almeida N.F."/>
            <person name="Arnold F."/>
            <person name="Burton O.T."/>
            <person name="Du Z."/>
            <person name="Ewing A."/>
            <person name="Godsy E."/>
            <person name="Heisel S."/>
            <person name="Houmiel K.L."/>
            <person name="Jhaveri J."/>
            <person name="Lu J."/>
            <person name="Miller N.M."/>
            <person name="Norton S."/>
            <person name="Chen Q."/>
            <person name="Phoolcharoen W."/>
            <person name="Ohlin V."/>
            <person name="Ondrusek D."/>
            <person name="Pride N."/>
            <person name="Stricklin S.L."/>
            <person name="Sun J."/>
            <person name="Wheeler C."/>
            <person name="Wilson L."/>
            <person name="Zhu H."/>
            <person name="Wood D.W."/>
        </authorList>
    </citation>
    <scope>NUCLEOTIDE SEQUENCE [LARGE SCALE GENOMIC DNA]</scope>
    <source>
        <strain evidence="12">S4 / ATCC BAA-846</strain>
        <plasmid evidence="11 12">pAtS4e</plasmid>
    </source>
</reference>
<comment type="similarity">
    <text evidence="2">Belongs to the binding-protein-dependent transport system permease family. HisMQ subfamily.</text>
</comment>
<geneLocation type="plasmid" evidence="11 12">
    <name>pAtS4e</name>
</geneLocation>
<evidence type="ECO:0000259" key="10">
    <source>
        <dbReference type="PROSITE" id="PS50928"/>
    </source>
</evidence>
<dbReference type="KEGG" id="avi:Avi_7240"/>
<dbReference type="HOGENOM" id="CLU_019602_1_4_5"/>
<dbReference type="Gene3D" id="1.10.3720.10">
    <property type="entry name" value="MetI-like"/>
    <property type="match status" value="1"/>
</dbReference>
<gene>
    <name evidence="11" type="primary">nocQ</name>
    <name evidence="11" type="ordered locus">Avi_7240</name>
</gene>
<sequence length="256" mass="27461">MRPGPWLHWPRELREGFAHMLEKLHLLGFAEGGWGPALIGAAALTLLLSVLGFMLGACFGSLAAAGRLSSARIPRVIASAYATVFRGVPDLLTIYLFYYGGSVALTTVAHFFGANSFVGLPALATGVVAIGMISGAYQAEVYRGAYLAVERGQFDAAKALDLSRSQMLLLVILPQLLRHAIPGLSNVWQLVLKDSALISVVGLVELMRQSQIGAGSTREPFLFYLAAACLYFVMAGVTGRFFRSAEVRTSRGILHS</sequence>
<evidence type="ECO:0000256" key="9">
    <source>
        <dbReference type="RuleBase" id="RU363032"/>
    </source>
</evidence>
<keyword evidence="5" id="KW-0997">Cell inner membrane</keyword>
<dbReference type="InterPro" id="IPR010065">
    <property type="entry name" value="AA_ABC_transptr_permease_3TM"/>
</dbReference>
<dbReference type="GO" id="GO:0043190">
    <property type="term" value="C:ATP-binding cassette (ABC) transporter complex"/>
    <property type="evidence" value="ECO:0007669"/>
    <property type="project" value="InterPro"/>
</dbReference>
<feature type="transmembrane region" description="Helical" evidence="9">
    <location>
        <begin position="118"/>
        <end position="137"/>
    </location>
</feature>
<dbReference type="InterPro" id="IPR035906">
    <property type="entry name" value="MetI-like_sf"/>
</dbReference>
<evidence type="ECO:0000256" key="7">
    <source>
        <dbReference type="ARBA" id="ARBA00022989"/>
    </source>
</evidence>
<protein>
    <submittedName>
        <fullName evidence="11">ABC transporter membrane spanning protein (Nopaline)</fullName>
    </submittedName>
</protein>
<evidence type="ECO:0000313" key="11">
    <source>
        <dbReference type="EMBL" id="ACM39929.1"/>
    </source>
</evidence>
<accession>B9K4Y1</accession>
<dbReference type="SUPFAM" id="SSF161098">
    <property type="entry name" value="MetI-like"/>
    <property type="match status" value="1"/>
</dbReference>
<name>B9K4Y1_ALLAM</name>
<evidence type="ECO:0000256" key="3">
    <source>
        <dbReference type="ARBA" id="ARBA00022448"/>
    </source>
</evidence>
<evidence type="ECO:0000313" key="12">
    <source>
        <dbReference type="Proteomes" id="UP000001596"/>
    </source>
</evidence>
<dbReference type="PANTHER" id="PTHR30133">
    <property type="entry name" value="CATIONIC AMINO ACID TRANSPORTER, MEMBRANE COMPONENT"/>
    <property type="match status" value="1"/>
</dbReference>
<proteinExistence type="inferred from homology"/>
<keyword evidence="12" id="KW-1185">Reference proteome</keyword>
<evidence type="ECO:0000256" key="5">
    <source>
        <dbReference type="ARBA" id="ARBA00022519"/>
    </source>
</evidence>
<evidence type="ECO:0000256" key="2">
    <source>
        <dbReference type="ARBA" id="ARBA00010072"/>
    </source>
</evidence>
<keyword evidence="8 9" id="KW-0472">Membrane</keyword>
<evidence type="ECO:0000256" key="1">
    <source>
        <dbReference type="ARBA" id="ARBA00004429"/>
    </source>
</evidence>
<keyword evidence="3 9" id="KW-0813">Transport</keyword>
<dbReference type="InterPro" id="IPR000515">
    <property type="entry name" value="MetI-like"/>
</dbReference>